<dbReference type="PANTHER" id="PTHR38674:SF1">
    <property type="entry name" value="ALKANE 1-MONOOXYGENASE 1"/>
    <property type="match status" value="1"/>
</dbReference>
<sequence>MIRFALATLGMVALLALAMAVGGPFPTLALVYVTVVVWALDKIAALAAPDVPGAEFPAGGGLSVALGLLHFPLLYGGVAVLASDAPGQDKVLIFLALSLFLGQVSNSNAHELIHRAGRWPRRLGVAVYASVLFGHHASAHVRVHHIHAATDRDPNSARLGESWYAFAVRAWAGSLRAGYRAESRLRQGRGLHPYAWYAGGAVLSLGIAAAIGGLAGIAALLALSVYAQAQLFLSDYVQHYGLRRRDGASGKPEPVGPQHSWNAPQGASSALMLNAPRHSDHHAHPARPYPGLQIDREAMPILPYSLPVMACIALVPPLWRRVMDRRASRWA</sequence>
<proteinExistence type="inferred from homology"/>
<comment type="subcellular location">
    <subcellularLocation>
        <location evidence="1">Cell inner membrane</location>
        <topology evidence="1">Multi-pass membrane protein</topology>
    </subcellularLocation>
</comment>
<evidence type="ECO:0000313" key="14">
    <source>
        <dbReference type="EMBL" id="QRF67206.1"/>
    </source>
</evidence>
<gene>
    <name evidence="14" type="ORF">GQA70_13345</name>
</gene>
<name>A0ABX7F9I6_9RHOB</name>
<keyword evidence="4" id="KW-0997">Cell inner membrane</keyword>
<dbReference type="InterPro" id="IPR005804">
    <property type="entry name" value="FA_desaturase_dom"/>
</dbReference>
<feature type="transmembrane region" description="Helical" evidence="12">
    <location>
        <begin position="301"/>
        <end position="319"/>
    </location>
</feature>
<dbReference type="RefSeq" id="WP_023851688.1">
    <property type="nucleotide sequence ID" value="NZ_CP047166.1"/>
</dbReference>
<dbReference type="Pfam" id="PF00487">
    <property type="entry name" value="FA_desaturase"/>
    <property type="match status" value="1"/>
</dbReference>
<evidence type="ECO:0000256" key="8">
    <source>
        <dbReference type="ARBA" id="ARBA00023002"/>
    </source>
</evidence>
<evidence type="ECO:0000256" key="4">
    <source>
        <dbReference type="ARBA" id="ARBA00022519"/>
    </source>
</evidence>
<evidence type="ECO:0000256" key="5">
    <source>
        <dbReference type="ARBA" id="ARBA00022692"/>
    </source>
</evidence>
<comment type="similarity">
    <text evidence="2">Belongs to the fatty acid desaturase type 1 family. AlkB subfamily.</text>
</comment>
<keyword evidence="3" id="KW-1003">Cell membrane</keyword>
<evidence type="ECO:0000256" key="2">
    <source>
        <dbReference type="ARBA" id="ARBA00010823"/>
    </source>
</evidence>
<evidence type="ECO:0000256" key="10">
    <source>
        <dbReference type="ARBA" id="ARBA00023033"/>
    </source>
</evidence>
<dbReference type="EMBL" id="CP047166">
    <property type="protein sequence ID" value="QRF67206.1"/>
    <property type="molecule type" value="Genomic_DNA"/>
</dbReference>
<feature type="transmembrane region" description="Helical" evidence="12">
    <location>
        <begin position="194"/>
        <end position="227"/>
    </location>
</feature>
<evidence type="ECO:0000256" key="9">
    <source>
        <dbReference type="ARBA" id="ARBA00023004"/>
    </source>
</evidence>
<organism evidence="14 15">
    <name type="scientific">Ponticoccus alexandrii</name>
    <dbReference type="NCBI Taxonomy" id="1943633"/>
    <lineage>
        <taxon>Bacteria</taxon>
        <taxon>Pseudomonadati</taxon>
        <taxon>Pseudomonadota</taxon>
        <taxon>Alphaproteobacteria</taxon>
        <taxon>Rhodobacterales</taxon>
        <taxon>Roseobacteraceae</taxon>
        <taxon>Ponticoccus</taxon>
    </lineage>
</organism>
<evidence type="ECO:0000256" key="11">
    <source>
        <dbReference type="ARBA" id="ARBA00023136"/>
    </source>
</evidence>
<feature type="domain" description="Fatty acid desaturase" evidence="13">
    <location>
        <begin position="92"/>
        <end position="302"/>
    </location>
</feature>
<evidence type="ECO:0000259" key="13">
    <source>
        <dbReference type="Pfam" id="PF00487"/>
    </source>
</evidence>
<dbReference type="InterPro" id="IPR033885">
    <property type="entry name" value="AlkB/XylM"/>
</dbReference>
<keyword evidence="15" id="KW-1185">Reference proteome</keyword>
<evidence type="ECO:0000256" key="6">
    <source>
        <dbReference type="ARBA" id="ARBA00022723"/>
    </source>
</evidence>
<keyword evidence="6" id="KW-0479">Metal-binding</keyword>
<keyword evidence="9" id="KW-0408">Iron</keyword>
<dbReference type="PANTHER" id="PTHR38674">
    <property type="entry name" value="ALKANE 1-MONOOXYGENASE 1"/>
    <property type="match status" value="1"/>
</dbReference>
<keyword evidence="7 12" id="KW-1133">Transmembrane helix</keyword>
<accession>A0ABX7F9I6</accession>
<feature type="transmembrane region" description="Helical" evidence="12">
    <location>
        <begin position="60"/>
        <end position="80"/>
    </location>
</feature>
<evidence type="ECO:0000256" key="12">
    <source>
        <dbReference type="SAM" id="Phobius"/>
    </source>
</evidence>
<keyword evidence="10" id="KW-0503">Monooxygenase</keyword>
<evidence type="ECO:0000256" key="1">
    <source>
        <dbReference type="ARBA" id="ARBA00004429"/>
    </source>
</evidence>
<dbReference type="Proteomes" id="UP000596387">
    <property type="component" value="Chromosome"/>
</dbReference>
<evidence type="ECO:0000256" key="3">
    <source>
        <dbReference type="ARBA" id="ARBA00022475"/>
    </source>
</evidence>
<keyword evidence="5 12" id="KW-0812">Transmembrane</keyword>
<keyword evidence="11 12" id="KW-0472">Membrane</keyword>
<dbReference type="CDD" id="cd03512">
    <property type="entry name" value="Alkane-hydroxylase"/>
    <property type="match status" value="1"/>
</dbReference>
<protein>
    <submittedName>
        <fullName evidence="14">Alkane 1-monooxygenase</fullName>
    </submittedName>
</protein>
<reference evidence="14 15" key="1">
    <citation type="submission" date="2019-12" db="EMBL/GenBank/DDBJ databases">
        <title>Complete Genome Sequence of a Quorum-Sensing Bacterium,Rhodobacteraceae bacterium C31, Isolated from a marine microalgae symbiotic bacteria.</title>
        <authorList>
            <person name="Zhang Y."/>
        </authorList>
    </citation>
    <scope>NUCLEOTIDE SEQUENCE [LARGE SCALE GENOMIC DNA]</scope>
    <source>
        <strain evidence="14 15">C31</strain>
    </source>
</reference>
<evidence type="ECO:0000256" key="7">
    <source>
        <dbReference type="ARBA" id="ARBA00022989"/>
    </source>
</evidence>
<evidence type="ECO:0000313" key="15">
    <source>
        <dbReference type="Proteomes" id="UP000596387"/>
    </source>
</evidence>
<keyword evidence="8" id="KW-0560">Oxidoreductase</keyword>